<keyword evidence="7" id="KW-1185">Reference proteome</keyword>
<dbReference type="PANTHER" id="PTHR30371">
    <property type="entry name" value="SEC-INDEPENDENT PROTEIN TRANSLOCASE PROTEIN TATC"/>
    <property type="match status" value="1"/>
</dbReference>
<proteinExistence type="inferred from homology"/>
<dbReference type="HAMAP" id="MF_00902">
    <property type="entry name" value="TatC"/>
    <property type="match status" value="1"/>
</dbReference>
<comment type="similarity">
    <text evidence="5">Belongs to the TatC family.</text>
</comment>
<accession>A0A518H081</accession>
<keyword evidence="5" id="KW-0813">Transport</keyword>
<dbReference type="GO" id="GO:0033281">
    <property type="term" value="C:TAT protein transport complex"/>
    <property type="evidence" value="ECO:0007669"/>
    <property type="project" value="UniProtKB-UniRule"/>
</dbReference>
<evidence type="ECO:0000313" key="7">
    <source>
        <dbReference type="Proteomes" id="UP000317835"/>
    </source>
</evidence>
<keyword evidence="2 5" id="KW-0812">Transmembrane</keyword>
<dbReference type="GO" id="GO:0043953">
    <property type="term" value="P:protein transport by the Tat complex"/>
    <property type="evidence" value="ECO:0007669"/>
    <property type="project" value="UniProtKB-UniRule"/>
</dbReference>
<evidence type="ECO:0000256" key="1">
    <source>
        <dbReference type="ARBA" id="ARBA00004141"/>
    </source>
</evidence>
<keyword evidence="3 5" id="KW-1133">Transmembrane helix</keyword>
<evidence type="ECO:0000313" key="6">
    <source>
        <dbReference type="EMBL" id="QDV34243.1"/>
    </source>
</evidence>
<evidence type="ECO:0000256" key="3">
    <source>
        <dbReference type="ARBA" id="ARBA00022989"/>
    </source>
</evidence>
<keyword evidence="5" id="KW-1003">Cell membrane</keyword>
<reference evidence="6 7" key="1">
    <citation type="submission" date="2019-02" db="EMBL/GenBank/DDBJ databases">
        <title>Deep-cultivation of Planctomycetes and their phenomic and genomic characterization uncovers novel biology.</title>
        <authorList>
            <person name="Wiegand S."/>
            <person name="Jogler M."/>
            <person name="Boedeker C."/>
            <person name="Pinto D."/>
            <person name="Vollmers J."/>
            <person name="Rivas-Marin E."/>
            <person name="Kohn T."/>
            <person name="Peeters S.H."/>
            <person name="Heuer A."/>
            <person name="Rast P."/>
            <person name="Oberbeckmann S."/>
            <person name="Bunk B."/>
            <person name="Jeske O."/>
            <person name="Meyerdierks A."/>
            <person name="Storesund J.E."/>
            <person name="Kallscheuer N."/>
            <person name="Luecker S."/>
            <person name="Lage O.M."/>
            <person name="Pohl T."/>
            <person name="Merkel B.J."/>
            <person name="Hornburger P."/>
            <person name="Mueller R.-W."/>
            <person name="Bruemmer F."/>
            <person name="Labrenz M."/>
            <person name="Spormann A.M."/>
            <person name="Op den Camp H."/>
            <person name="Overmann J."/>
            <person name="Amann R."/>
            <person name="Jetten M.S.M."/>
            <person name="Mascher T."/>
            <person name="Medema M.H."/>
            <person name="Devos D.P."/>
            <person name="Kaster A.-K."/>
            <person name="Ovreas L."/>
            <person name="Rohde M."/>
            <person name="Galperin M.Y."/>
            <person name="Jogler C."/>
        </authorList>
    </citation>
    <scope>NUCLEOTIDE SEQUENCE [LARGE SCALE GENOMIC DNA]</scope>
    <source>
        <strain evidence="6 7">ElP</strain>
    </source>
</reference>
<dbReference type="InterPro" id="IPR002033">
    <property type="entry name" value="TatC"/>
</dbReference>
<sequence length="341" mass="37830">MPHDRDLFDEEQEMVAMSFGDHIEELRMRLVLALLGLAVGVILTLVPPINIGFHVMHGMQDPAQRALDEYHAERTREKIAEAVIAATYTQMPARIPAAALLEALREIAPTLELPEEEPSGLEGHYIELPMEVRDAAAIDMVSSNVEQRKALISLRPLETAVIFFTVCLITGLVIASPWVFYHLWAFVAAGLYRHERKYVYRYLPFSLGLFLGGVGLCYFGVLPLTLRFLLQFNIWLDVEPNLQLTAWMGFATLLPLVFGLGFQTPLVMLFVGKLGIVSATDFREKRKFAVLGTVVLAAMLTPGPDVVSQLLLAVPMLLLYELGIVMVARGEAEAAKAEPAD</sequence>
<dbReference type="EMBL" id="CP036426">
    <property type="protein sequence ID" value="QDV34243.1"/>
    <property type="molecule type" value="Genomic_DNA"/>
</dbReference>
<comment type="function">
    <text evidence="5">Part of the twin-arginine translocation (Tat) system that transports large folded proteins containing a characteristic twin-arginine motif in their signal peptide across membranes.</text>
</comment>
<dbReference type="AlphaFoldDB" id="A0A518H081"/>
<keyword evidence="5" id="KW-0653">Protein transport</keyword>
<organism evidence="6 7">
    <name type="scientific">Tautonia plasticadhaerens</name>
    <dbReference type="NCBI Taxonomy" id="2527974"/>
    <lineage>
        <taxon>Bacteria</taxon>
        <taxon>Pseudomonadati</taxon>
        <taxon>Planctomycetota</taxon>
        <taxon>Planctomycetia</taxon>
        <taxon>Isosphaerales</taxon>
        <taxon>Isosphaeraceae</taxon>
        <taxon>Tautonia</taxon>
    </lineage>
</organism>
<dbReference type="NCBIfam" id="TIGR00945">
    <property type="entry name" value="tatC"/>
    <property type="match status" value="1"/>
</dbReference>
<feature type="transmembrane region" description="Helical" evidence="5">
    <location>
        <begin position="246"/>
        <end position="276"/>
    </location>
</feature>
<dbReference type="GO" id="GO:0009977">
    <property type="term" value="F:proton motive force dependent protein transmembrane transporter activity"/>
    <property type="evidence" value="ECO:0007669"/>
    <property type="project" value="TreeGrafter"/>
</dbReference>
<dbReference type="PANTHER" id="PTHR30371:SF0">
    <property type="entry name" value="SEC-INDEPENDENT PROTEIN TRANSLOCASE PROTEIN TATC, CHLOROPLASTIC-RELATED"/>
    <property type="match status" value="1"/>
</dbReference>
<comment type="subunit">
    <text evidence="5">Forms a complex with TatA.</text>
</comment>
<comment type="caution">
    <text evidence="5">Lacks conserved residue(s) required for the propagation of feature annotation.</text>
</comment>
<dbReference type="KEGG" id="tpla:ElP_21280"/>
<name>A0A518H081_9BACT</name>
<gene>
    <name evidence="6" type="primary">tatC2</name>
    <name evidence="5" type="synonym">tatC</name>
    <name evidence="6" type="ORF">ElP_21280</name>
</gene>
<comment type="subcellular location">
    <subcellularLocation>
        <location evidence="5">Cell membrane</location>
        <topology evidence="5">Multi-pass membrane protein</topology>
    </subcellularLocation>
    <subcellularLocation>
        <location evidence="1">Membrane</location>
        <topology evidence="1">Multi-pass membrane protein</topology>
    </subcellularLocation>
</comment>
<dbReference type="GO" id="GO:0065002">
    <property type="term" value="P:intracellular protein transmembrane transport"/>
    <property type="evidence" value="ECO:0007669"/>
    <property type="project" value="TreeGrafter"/>
</dbReference>
<evidence type="ECO:0000256" key="4">
    <source>
        <dbReference type="ARBA" id="ARBA00023136"/>
    </source>
</evidence>
<evidence type="ECO:0000256" key="2">
    <source>
        <dbReference type="ARBA" id="ARBA00022692"/>
    </source>
</evidence>
<feature type="transmembrane region" description="Helical" evidence="5">
    <location>
        <begin position="30"/>
        <end position="49"/>
    </location>
</feature>
<dbReference type="Proteomes" id="UP000317835">
    <property type="component" value="Chromosome"/>
</dbReference>
<protein>
    <recommendedName>
        <fullName evidence="5">Sec-independent protein translocase protein TatC</fullName>
    </recommendedName>
</protein>
<dbReference type="Pfam" id="PF00902">
    <property type="entry name" value="TatC"/>
    <property type="match status" value="1"/>
</dbReference>
<feature type="transmembrane region" description="Helical" evidence="5">
    <location>
        <begin position="160"/>
        <end position="181"/>
    </location>
</feature>
<feature type="transmembrane region" description="Helical" evidence="5">
    <location>
        <begin position="202"/>
        <end position="226"/>
    </location>
</feature>
<dbReference type="OrthoDB" id="9777044at2"/>
<evidence type="ECO:0000256" key="5">
    <source>
        <dbReference type="HAMAP-Rule" id="MF_00902"/>
    </source>
</evidence>
<feature type="transmembrane region" description="Helical" evidence="5">
    <location>
        <begin position="288"/>
        <end position="304"/>
    </location>
</feature>
<keyword evidence="4 5" id="KW-0472">Membrane</keyword>
<dbReference type="RefSeq" id="WP_145269003.1">
    <property type="nucleotide sequence ID" value="NZ_CP036426.1"/>
</dbReference>
<keyword evidence="5" id="KW-0811">Translocation</keyword>